<feature type="compositionally biased region" description="Acidic residues" evidence="1">
    <location>
        <begin position="23"/>
        <end position="36"/>
    </location>
</feature>
<evidence type="ECO:0000256" key="1">
    <source>
        <dbReference type="SAM" id="MobiDB-lite"/>
    </source>
</evidence>
<evidence type="ECO:0000313" key="4">
    <source>
        <dbReference type="Proteomes" id="UP000231134"/>
    </source>
</evidence>
<evidence type="ECO:0008006" key="5">
    <source>
        <dbReference type="Google" id="ProtNLM"/>
    </source>
</evidence>
<proteinExistence type="predicted"/>
<reference evidence="3 4" key="1">
    <citation type="submission" date="2017-11" db="EMBL/GenBank/DDBJ databases">
        <title>Animal gut microbial communities from fecal samples from Wisconsin, USA.</title>
        <authorList>
            <person name="Neumann A."/>
        </authorList>
    </citation>
    <scope>NUCLEOTIDE SEQUENCE [LARGE SCALE GENOMIC DNA]</scope>
    <source>
        <strain evidence="3 4">UWS3</strain>
    </source>
</reference>
<feature type="compositionally biased region" description="Low complexity" evidence="1">
    <location>
        <begin position="37"/>
        <end position="47"/>
    </location>
</feature>
<comment type="caution">
    <text evidence="3">The sequence shown here is derived from an EMBL/GenBank/DDBJ whole genome shotgun (WGS) entry which is preliminary data.</text>
</comment>
<name>A0A2M9A843_9BACT</name>
<evidence type="ECO:0000256" key="2">
    <source>
        <dbReference type="SAM" id="SignalP"/>
    </source>
</evidence>
<evidence type="ECO:0000313" key="3">
    <source>
        <dbReference type="EMBL" id="PJJ41828.1"/>
    </source>
</evidence>
<protein>
    <recommendedName>
        <fullName evidence="5">Outer membrane protein beta-barrel domain-containing protein</fullName>
    </recommendedName>
</protein>
<sequence>MLKKICILFFTLAVAGFAQDDFDSYESDESSSEEISESTTYSASAEENSGETTLERRRRAAGGSAVRSAADEESQVEEADNATSRGRAADRAKRREFEKDQRLDEFANNLRRRDWLKDRLVFEIGMGSRQPVMGETGLGMGFGFGAEYITRWHLALYGAFGFIPSGDDPDFSNFKIEGGTGWKVGLNYYLFPKNPLHLGLSVSYGTVYYDHDIVADSTNDYTRKLLMTNGFQFDVLITYLTNEWYYLQFAIGMYYAPNAYDDSHSKNVKGEDVSRVIDSDGISKFGLVFGITIGFALPEFFPDATEIRRREREKKYSEQED</sequence>
<dbReference type="OrthoDB" id="9769884at2"/>
<feature type="compositionally biased region" description="Acidic residues" evidence="1">
    <location>
        <begin position="71"/>
        <end position="80"/>
    </location>
</feature>
<keyword evidence="4" id="KW-1185">Reference proteome</keyword>
<organism evidence="3 4">
    <name type="scientific">Hallerella succinigenes</name>
    <dbReference type="NCBI Taxonomy" id="1896222"/>
    <lineage>
        <taxon>Bacteria</taxon>
        <taxon>Pseudomonadati</taxon>
        <taxon>Fibrobacterota</taxon>
        <taxon>Fibrobacteria</taxon>
        <taxon>Fibrobacterales</taxon>
        <taxon>Fibrobacteraceae</taxon>
        <taxon>Hallerella</taxon>
    </lineage>
</organism>
<feature type="region of interest" description="Disordered" evidence="1">
    <location>
        <begin position="23"/>
        <end position="94"/>
    </location>
</feature>
<dbReference type="EMBL" id="PGEX01000001">
    <property type="protein sequence ID" value="PJJ41828.1"/>
    <property type="molecule type" value="Genomic_DNA"/>
</dbReference>
<feature type="signal peptide" evidence="2">
    <location>
        <begin position="1"/>
        <end position="20"/>
    </location>
</feature>
<dbReference type="RefSeq" id="WP_100425751.1">
    <property type="nucleotide sequence ID" value="NZ_PGEX01000001.1"/>
</dbReference>
<accession>A0A2M9A843</accession>
<dbReference type="Proteomes" id="UP000231134">
    <property type="component" value="Unassembled WGS sequence"/>
</dbReference>
<gene>
    <name evidence="3" type="ORF">BGX16_1830</name>
</gene>
<dbReference type="AlphaFoldDB" id="A0A2M9A843"/>
<feature type="chain" id="PRO_5014631058" description="Outer membrane protein beta-barrel domain-containing protein" evidence="2">
    <location>
        <begin position="21"/>
        <end position="321"/>
    </location>
</feature>
<keyword evidence="2" id="KW-0732">Signal</keyword>